<evidence type="ECO:0000256" key="6">
    <source>
        <dbReference type="SAM" id="Phobius"/>
    </source>
</evidence>
<evidence type="ECO:0000256" key="1">
    <source>
        <dbReference type="ARBA" id="ARBA00004141"/>
    </source>
</evidence>
<keyword evidence="3 6" id="KW-1133">Transmembrane helix</keyword>
<name>A0A2R5H2P9_9STRA</name>
<feature type="transmembrane region" description="Helical" evidence="6">
    <location>
        <begin position="142"/>
        <end position="161"/>
    </location>
</feature>
<feature type="transmembrane region" description="Helical" evidence="6">
    <location>
        <begin position="89"/>
        <end position="109"/>
    </location>
</feature>
<protein>
    <submittedName>
        <fullName evidence="7">Magnesium transporter NIPA2</fullName>
    </submittedName>
</protein>
<evidence type="ECO:0000256" key="4">
    <source>
        <dbReference type="ARBA" id="ARBA00023136"/>
    </source>
</evidence>
<feature type="transmembrane region" description="Helical" evidence="6">
    <location>
        <begin position="115"/>
        <end position="135"/>
    </location>
</feature>
<comment type="caution">
    <text evidence="7">The sequence shown here is derived from an EMBL/GenBank/DDBJ whole genome shotgun (WGS) entry which is preliminary data.</text>
</comment>
<dbReference type="Pfam" id="PF05653">
    <property type="entry name" value="Mg_trans_NIPA"/>
    <property type="match status" value="1"/>
</dbReference>
<evidence type="ECO:0000313" key="8">
    <source>
        <dbReference type="Proteomes" id="UP000241890"/>
    </source>
</evidence>
<dbReference type="AlphaFoldDB" id="A0A2R5H2P9"/>
<dbReference type="EMBL" id="BEYU01000208">
    <property type="protein sequence ID" value="GBG34674.1"/>
    <property type="molecule type" value="Genomic_DNA"/>
</dbReference>
<evidence type="ECO:0000256" key="3">
    <source>
        <dbReference type="ARBA" id="ARBA00022989"/>
    </source>
</evidence>
<evidence type="ECO:0000313" key="7">
    <source>
        <dbReference type="EMBL" id="GBG34674.1"/>
    </source>
</evidence>
<dbReference type="InterPro" id="IPR008521">
    <property type="entry name" value="Mg_trans_NIPA"/>
</dbReference>
<gene>
    <name evidence="7" type="ORF">FCC1311_108962</name>
</gene>
<dbReference type="FunCoup" id="A0A2R5H2P9">
    <property type="interactions" value="39"/>
</dbReference>
<keyword evidence="8" id="KW-1185">Reference proteome</keyword>
<evidence type="ECO:0000256" key="2">
    <source>
        <dbReference type="ARBA" id="ARBA00022692"/>
    </source>
</evidence>
<organism evidence="7 8">
    <name type="scientific">Hondaea fermentalgiana</name>
    <dbReference type="NCBI Taxonomy" id="2315210"/>
    <lineage>
        <taxon>Eukaryota</taxon>
        <taxon>Sar</taxon>
        <taxon>Stramenopiles</taxon>
        <taxon>Bigyra</taxon>
        <taxon>Labyrinthulomycetes</taxon>
        <taxon>Thraustochytrida</taxon>
        <taxon>Thraustochytriidae</taxon>
        <taxon>Hondaea</taxon>
    </lineage>
</organism>
<feature type="region of interest" description="Disordered" evidence="5">
    <location>
        <begin position="465"/>
        <end position="493"/>
    </location>
</feature>
<dbReference type="PANTHER" id="PTHR12570:SF9">
    <property type="entry name" value="MAGNESIUM TRANSPORTER NIPA8-RELATED"/>
    <property type="match status" value="1"/>
</dbReference>
<dbReference type="InterPro" id="IPR037185">
    <property type="entry name" value="EmrE-like"/>
</dbReference>
<feature type="transmembrane region" description="Helical" evidence="6">
    <location>
        <begin position="267"/>
        <end position="289"/>
    </location>
</feature>
<feature type="region of interest" description="Disordered" evidence="5">
    <location>
        <begin position="367"/>
        <end position="394"/>
    </location>
</feature>
<proteinExistence type="predicted"/>
<keyword evidence="2 6" id="KW-0812">Transmembrane</keyword>
<dbReference type="Proteomes" id="UP000241890">
    <property type="component" value="Unassembled WGS sequence"/>
</dbReference>
<dbReference type="SUPFAM" id="SSF103481">
    <property type="entry name" value="Multidrug resistance efflux transporter EmrE"/>
    <property type="match status" value="1"/>
</dbReference>
<evidence type="ECO:0000256" key="5">
    <source>
        <dbReference type="SAM" id="MobiDB-lite"/>
    </source>
</evidence>
<feature type="compositionally biased region" description="Basic and acidic residues" evidence="5">
    <location>
        <begin position="577"/>
        <end position="592"/>
    </location>
</feature>
<reference evidence="7 8" key="1">
    <citation type="submission" date="2017-12" db="EMBL/GenBank/DDBJ databases">
        <title>Sequencing, de novo assembly and annotation of complete genome of a new Thraustochytrid species, strain FCC1311.</title>
        <authorList>
            <person name="Sedici K."/>
            <person name="Godart F."/>
            <person name="Aiese Cigliano R."/>
            <person name="Sanseverino W."/>
            <person name="Barakat M."/>
            <person name="Ortet P."/>
            <person name="Marechal E."/>
            <person name="Cagnac O."/>
            <person name="Amato A."/>
        </authorList>
    </citation>
    <scope>NUCLEOTIDE SEQUENCE [LARGE SCALE GENOMIC DNA]</scope>
</reference>
<dbReference type="GO" id="GO:0015095">
    <property type="term" value="F:magnesium ion transmembrane transporter activity"/>
    <property type="evidence" value="ECO:0007669"/>
    <property type="project" value="InterPro"/>
</dbReference>
<feature type="transmembrane region" description="Helical" evidence="6">
    <location>
        <begin position="296"/>
        <end position="319"/>
    </location>
</feature>
<feature type="compositionally biased region" description="Acidic residues" evidence="5">
    <location>
        <begin position="562"/>
        <end position="576"/>
    </location>
</feature>
<feature type="region of interest" description="Disordered" evidence="5">
    <location>
        <begin position="508"/>
        <end position="592"/>
    </location>
</feature>
<feature type="transmembrane region" description="Helical" evidence="6">
    <location>
        <begin position="331"/>
        <end position="348"/>
    </location>
</feature>
<accession>A0A2R5H2P9</accession>
<dbReference type="PANTHER" id="PTHR12570">
    <property type="match status" value="1"/>
</dbReference>
<dbReference type="OrthoDB" id="165382at2759"/>
<comment type="subcellular location">
    <subcellularLocation>
        <location evidence="1">Membrane</location>
        <topology evidence="1">Multi-pass membrane protein</topology>
    </subcellularLocation>
</comment>
<feature type="transmembrane region" description="Helical" evidence="6">
    <location>
        <begin position="224"/>
        <end position="247"/>
    </location>
</feature>
<keyword evidence="4 6" id="KW-0472">Membrane</keyword>
<sequence length="592" mass="64115">MSADMLLRVLARALADEGAEEYALDEFCLPPPEQCGASEDEGGADLWYVGVIISILASVLSNFGVNTQKYSMIQEVVHGRARPYVRQPLWLLGLVGVVLGAVLDFAALGFAAQSLITPVGGFTMVANLFFANYWLGETITRLDLVSTVAIIGGIVLIAVFADKSDQCYTLEALKCLYKRPTFIPYAILVGGFIVLVFVAVVLMRRKRNALRAMEKTESRFYKRIAAVLPLLCALLSGLIGAQSVLFAKSTIEILKSTARGNNEFTSAATYLIILSMFVAIFGQIHWLAAALNDFDAVVIVPVFQSVFVSFTIIAGASYFGEFRDFNLLQKVFFPIGLGVLLVGVLGLAKHKSRTPEELLMLEAESQGLSDGTTSPADDVEGGAAHGASSHNLPHTSSFATVGSQTIQDETRRESFRRYQEFNNLSPYGAVTGRWIPLEFLLSEVESNLERVGNFLHRPSAMDSFSGGEVGHVSGDAQRRTSLPHGPTTLPASARRGFFANWSRAFGRSEDDAEDDDNSDAGSGGPRRTDKSSSFAAVEGMLNFGSSRNVGAHPDLSAFGDSSSDEESEDGDFDDQDGDKQSKAKSRDNRRGR</sequence>
<dbReference type="InParanoid" id="A0A2R5H2P9"/>
<dbReference type="GO" id="GO:0016020">
    <property type="term" value="C:membrane"/>
    <property type="evidence" value="ECO:0007669"/>
    <property type="project" value="UniProtKB-SubCell"/>
</dbReference>
<feature type="transmembrane region" description="Helical" evidence="6">
    <location>
        <begin position="181"/>
        <end position="203"/>
    </location>
</feature>
<feature type="transmembrane region" description="Helical" evidence="6">
    <location>
        <begin position="46"/>
        <end position="65"/>
    </location>
</feature>